<accession>A0ABU7LRN6</accession>
<sequence>MRNDAQTVFAPDAFDADTRKAFGHTASCHKHSLAEDPMFTDEGLASLLDRYPREAIGVYSMGDTAGSWRNGTLGDITGAELVEAVKAGKLWLNLRASNKKDAYLDEMNEQIFGELKRAMPGFMPFCKDLGLLISSPGAKVFYHLDVPRVMLFHVRGHKRVWVYPREEPFVHAKDLEAVVAEKTEEEIPYEAALDEGAQVFDLNPGEMLHWPQNGPHRIENGNDLNVSLSIEFMTPLALMRANAVLTNAWLRDKFGYEGGLEARPSLGWLPKAAFARVLRVIEPRHTKPEIIPKTFVVNAGYTA</sequence>
<protein>
    <recommendedName>
        <fullName evidence="1">JmjC domain-containing protein</fullName>
    </recommendedName>
</protein>
<feature type="domain" description="JmjC" evidence="1">
    <location>
        <begin position="85"/>
        <end position="249"/>
    </location>
</feature>
<evidence type="ECO:0000259" key="1">
    <source>
        <dbReference type="PROSITE" id="PS51184"/>
    </source>
</evidence>
<dbReference type="SUPFAM" id="SSF51197">
    <property type="entry name" value="Clavaminate synthase-like"/>
    <property type="match status" value="1"/>
</dbReference>
<dbReference type="Proteomes" id="UP001354971">
    <property type="component" value="Unassembled WGS sequence"/>
</dbReference>
<organism evidence="2 3">
    <name type="scientific">Hyphobacterium lacteum</name>
    <dbReference type="NCBI Taxonomy" id="3116575"/>
    <lineage>
        <taxon>Bacteria</taxon>
        <taxon>Pseudomonadati</taxon>
        <taxon>Pseudomonadota</taxon>
        <taxon>Alphaproteobacteria</taxon>
        <taxon>Maricaulales</taxon>
        <taxon>Maricaulaceae</taxon>
        <taxon>Hyphobacterium</taxon>
    </lineage>
</organism>
<dbReference type="PROSITE" id="PS51184">
    <property type="entry name" value="JMJC"/>
    <property type="match status" value="1"/>
</dbReference>
<dbReference type="RefSeq" id="WP_330199208.1">
    <property type="nucleotide sequence ID" value="NZ_JAZDRP010000005.1"/>
</dbReference>
<dbReference type="EMBL" id="JAZDRP010000005">
    <property type="protein sequence ID" value="MEE2526545.1"/>
    <property type="molecule type" value="Genomic_DNA"/>
</dbReference>
<keyword evidence="3" id="KW-1185">Reference proteome</keyword>
<dbReference type="Gene3D" id="2.60.120.650">
    <property type="entry name" value="Cupin"/>
    <property type="match status" value="1"/>
</dbReference>
<name>A0ABU7LRN6_9PROT</name>
<proteinExistence type="predicted"/>
<reference evidence="2 3" key="1">
    <citation type="submission" date="2024-01" db="EMBL/GenBank/DDBJ databases">
        <title>Hyphobacterium bacterium isolated from marine sediment.</title>
        <authorList>
            <person name="Zhao S."/>
        </authorList>
    </citation>
    <scope>NUCLEOTIDE SEQUENCE [LARGE SCALE GENOMIC DNA]</scope>
    <source>
        <strain evidence="3">HN65</strain>
    </source>
</reference>
<dbReference type="InterPro" id="IPR003347">
    <property type="entry name" value="JmjC_dom"/>
</dbReference>
<evidence type="ECO:0000313" key="2">
    <source>
        <dbReference type="EMBL" id="MEE2526545.1"/>
    </source>
</evidence>
<gene>
    <name evidence="2" type="ORF">V0U79_09215</name>
</gene>
<evidence type="ECO:0000313" key="3">
    <source>
        <dbReference type="Proteomes" id="UP001354971"/>
    </source>
</evidence>
<comment type="caution">
    <text evidence="2">The sequence shown here is derived from an EMBL/GenBank/DDBJ whole genome shotgun (WGS) entry which is preliminary data.</text>
</comment>